<feature type="compositionally biased region" description="Basic and acidic residues" evidence="6">
    <location>
        <begin position="23"/>
        <end position="54"/>
    </location>
</feature>
<sequence length="598" mass="66768">MSSHHDALPLSKHTSRQPSATRSDVRQHEKADSLRFDAPRHVQRHSIEGEDDGPRTSTEPDLSSDEPGAEDDDDKRRLTRARRANTLSKDYTENEETAIIKKFDRKLVLFLAFLYLLSFLDRSNIGNARIAGLEKALQLSDVQFDYCLVAFYVTYITFEWMILLYRLVPAHVYISLCVLAWGVVASLQSVVTSFTQLLALRACLGITEAAFGPGVPFYMTFFYRRSELAYRVGLQISAAPLATSFASSLAWVIVKLSQNSPIEPWRALFLFEGFPSIITAIFAWYFIPDSPDTARYLTPRERKVARLRLQDEQHHDTSDTPNEQSIASKQHFYARLVSSESIRALSSPIPWLQALIFLSINVSFASLPVFLPTIIRSMNFSALTSQILSAPPYLLSFGFVLFIGRLSDSIPDSRGICLMACSGLSATSYFTIGLFGWLASSDIIPDSLSIIIRYVAVYGAAMGLFSSVVLIITWNLNNQPSRKEKGLAMMVMNVVGQCGPLIGVNLFPKHDGPHYVSGMLVSGFFMLGVVMLAGLLRWKLSHMNRMDGGKGTYEMVPYQGNDGLDRDNEEAEEAEGLMGRRANASIGRKSTSVFRYML</sequence>
<feature type="transmembrane region" description="Helical" evidence="7">
    <location>
        <begin position="416"/>
        <end position="439"/>
    </location>
</feature>
<evidence type="ECO:0000256" key="3">
    <source>
        <dbReference type="ARBA" id="ARBA00022692"/>
    </source>
</evidence>
<dbReference type="Proteomes" id="UP001334248">
    <property type="component" value="Unassembled WGS sequence"/>
</dbReference>
<feature type="transmembrane region" description="Helical" evidence="7">
    <location>
        <begin position="143"/>
        <end position="165"/>
    </location>
</feature>
<dbReference type="InterPro" id="IPR011701">
    <property type="entry name" value="MFS"/>
</dbReference>
<keyword evidence="9" id="KW-1185">Reference proteome</keyword>
<name>A0ABR0RFD6_9EURO</name>
<keyword evidence="3 7" id="KW-0812">Transmembrane</keyword>
<evidence type="ECO:0000313" key="8">
    <source>
        <dbReference type="EMBL" id="KAK5939331.1"/>
    </source>
</evidence>
<evidence type="ECO:0008006" key="10">
    <source>
        <dbReference type="Google" id="ProtNLM"/>
    </source>
</evidence>
<keyword evidence="4 7" id="KW-1133">Transmembrane helix</keyword>
<dbReference type="InterPro" id="IPR036259">
    <property type="entry name" value="MFS_trans_sf"/>
</dbReference>
<evidence type="ECO:0000256" key="2">
    <source>
        <dbReference type="ARBA" id="ARBA00022448"/>
    </source>
</evidence>
<keyword evidence="2" id="KW-0813">Transport</keyword>
<accession>A0ABR0RFD6</accession>
<evidence type="ECO:0000256" key="1">
    <source>
        <dbReference type="ARBA" id="ARBA00004141"/>
    </source>
</evidence>
<dbReference type="RefSeq" id="XP_064727421.1">
    <property type="nucleotide sequence ID" value="XM_064877034.1"/>
</dbReference>
<feature type="transmembrane region" description="Helical" evidence="7">
    <location>
        <begin position="351"/>
        <end position="371"/>
    </location>
</feature>
<evidence type="ECO:0000256" key="7">
    <source>
        <dbReference type="SAM" id="Phobius"/>
    </source>
</evidence>
<feature type="transmembrane region" description="Helical" evidence="7">
    <location>
        <begin position="514"/>
        <end position="536"/>
    </location>
</feature>
<dbReference type="PANTHER" id="PTHR43791:SF27">
    <property type="entry name" value="TRANSPORTER, PUTATIVE (AFU_ORTHOLOGUE AFUA_2G15730)-RELATED"/>
    <property type="match status" value="1"/>
</dbReference>
<dbReference type="PANTHER" id="PTHR43791">
    <property type="entry name" value="PERMEASE-RELATED"/>
    <property type="match status" value="1"/>
</dbReference>
<comment type="subcellular location">
    <subcellularLocation>
        <location evidence="1">Membrane</location>
        <topology evidence="1">Multi-pass membrane protein</topology>
    </subcellularLocation>
</comment>
<dbReference type="GeneID" id="90002084"/>
<reference evidence="8 9" key="1">
    <citation type="journal article" date="2023" name="Res Sq">
        <title>Genomic and morphological characterization of Knufia obscura isolated from the Mars 2020 spacecraft assembly facility.</title>
        <authorList>
            <person name="Chander A.M."/>
            <person name="Teixeira M.M."/>
            <person name="Singh N.K."/>
            <person name="Williams M.P."/>
            <person name="Parker C.W."/>
            <person name="Leo P."/>
            <person name="Stajich J.E."/>
            <person name="Torok T."/>
            <person name="Tighe S."/>
            <person name="Mason C.E."/>
            <person name="Venkateswaran K."/>
        </authorList>
    </citation>
    <scope>NUCLEOTIDE SEQUENCE [LARGE SCALE GENOMIC DNA]</scope>
    <source>
        <strain evidence="8 9">CCFEE 5817</strain>
    </source>
</reference>
<protein>
    <recommendedName>
        <fullName evidence="10">Major facilitator superfamily (MFS) profile domain-containing protein</fullName>
    </recommendedName>
</protein>
<proteinExistence type="predicted"/>
<feature type="transmembrane region" description="Helical" evidence="7">
    <location>
        <begin position="197"/>
        <end position="220"/>
    </location>
</feature>
<feature type="transmembrane region" description="Helical" evidence="7">
    <location>
        <begin position="265"/>
        <end position="287"/>
    </location>
</feature>
<evidence type="ECO:0000256" key="5">
    <source>
        <dbReference type="ARBA" id="ARBA00023136"/>
    </source>
</evidence>
<keyword evidence="5 7" id="KW-0472">Membrane</keyword>
<evidence type="ECO:0000256" key="4">
    <source>
        <dbReference type="ARBA" id="ARBA00022989"/>
    </source>
</evidence>
<feature type="region of interest" description="Disordered" evidence="6">
    <location>
        <begin position="1"/>
        <end position="79"/>
    </location>
</feature>
<dbReference type="Pfam" id="PF07690">
    <property type="entry name" value="MFS_1"/>
    <property type="match status" value="1"/>
</dbReference>
<feature type="transmembrane region" description="Helical" evidence="7">
    <location>
        <begin position="232"/>
        <end position="253"/>
    </location>
</feature>
<feature type="transmembrane region" description="Helical" evidence="7">
    <location>
        <begin position="486"/>
        <end position="508"/>
    </location>
</feature>
<feature type="transmembrane region" description="Helical" evidence="7">
    <location>
        <begin position="451"/>
        <end position="474"/>
    </location>
</feature>
<feature type="transmembrane region" description="Helical" evidence="7">
    <location>
        <begin position="172"/>
        <end position="191"/>
    </location>
</feature>
<comment type="caution">
    <text evidence="8">The sequence shown here is derived from an EMBL/GenBank/DDBJ whole genome shotgun (WGS) entry which is preliminary data.</text>
</comment>
<feature type="compositionally biased region" description="Acidic residues" evidence="6">
    <location>
        <begin position="62"/>
        <end position="73"/>
    </location>
</feature>
<gene>
    <name evidence="8" type="ORF">PMZ80_008635</name>
</gene>
<feature type="transmembrane region" description="Helical" evidence="7">
    <location>
        <begin position="383"/>
        <end position="404"/>
    </location>
</feature>
<feature type="transmembrane region" description="Helical" evidence="7">
    <location>
        <begin position="107"/>
        <end position="123"/>
    </location>
</feature>
<dbReference type="SUPFAM" id="SSF103473">
    <property type="entry name" value="MFS general substrate transporter"/>
    <property type="match status" value="1"/>
</dbReference>
<dbReference type="Gene3D" id="1.20.1250.20">
    <property type="entry name" value="MFS general substrate transporter like domains"/>
    <property type="match status" value="2"/>
</dbReference>
<dbReference type="EMBL" id="JAVHJV010000011">
    <property type="protein sequence ID" value="KAK5939331.1"/>
    <property type="molecule type" value="Genomic_DNA"/>
</dbReference>
<evidence type="ECO:0000313" key="9">
    <source>
        <dbReference type="Proteomes" id="UP001334248"/>
    </source>
</evidence>
<organism evidence="8 9">
    <name type="scientific">Knufia obscura</name>
    <dbReference type="NCBI Taxonomy" id="1635080"/>
    <lineage>
        <taxon>Eukaryota</taxon>
        <taxon>Fungi</taxon>
        <taxon>Dikarya</taxon>
        <taxon>Ascomycota</taxon>
        <taxon>Pezizomycotina</taxon>
        <taxon>Eurotiomycetes</taxon>
        <taxon>Chaetothyriomycetidae</taxon>
        <taxon>Chaetothyriales</taxon>
        <taxon>Trichomeriaceae</taxon>
        <taxon>Knufia</taxon>
    </lineage>
</organism>
<evidence type="ECO:0000256" key="6">
    <source>
        <dbReference type="SAM" id="MobiDB-lite"/>
    </source>
</evidence>